<organism evidence="5 6">
    <name type="scientific">Tessaracoccus defluvii</name>
    <dbReference type="NCBI Taxonomy" id="1285901"/>
    <lineage>
        <taxon>Bacteria</taxon>
        <taxon>Bacillati</taxon>
        <taxon>Actinomycetota</taxon>
        <taxon>Actinomycetes</taxon>
        <taxon>Propionibacteriales</taxon>
        <taxon>Propionibacteriaceae</taxon>
        <taxon>Tessaracoccus</taxon>
    </lineage>
</organism>
<dbReference type="InterPro" id="IPR003712">
    <property type="entry name" value="Cyanate_lyase_C"/>
</dbReference>
<dbReference type="RefSeq" id="WP_187721742.1">
    <property type="nucleotide sequence ID" value="NZ_BAABBL010000002.1"/>
</dbReference>
<dbReference type="GO" id="GO:0008824">
    <property type="term" value="F:cyanate hydratase activity"/>
    <property type="evidence" value="ECO:0007669"/>
    <property type="project" value="UniProtKB-UniRule"/>
</dbReference>
<dbReference type="EMBL" id="CP060789">
    <property type="protein sequence ID" value="QNP56642.1"/>
    <property type="molecule type" value="Genomic_DNA"/>
</dbReference>
<name>A0A7H0H7X6_9ACTN</name>
<dbReference type="NCBIfam" id="NF002773">
    <property type="entry name" value="PRK02866.1"/>
    <property type="match status" value="1"/>
</dbReference>
<dbReference type="SUPFAM" id="SSF55234">
    <property type="entry name" value="Cyanase C-terminal domain"/>
    <property type="match status" value="1"/>
</dbReference>
<dbReference type="NCBIfam" id="TIGR00673">
    <property type="entry name" value="cynS"/>
    <property type="match status" value="1"/>
</dbReference>
<dbReference type="Pfam" id="PF02560">
    <property type="entry name" value="Cyanate_lyase"/>
    <property type="match status" value="1"/>
</dbReference>
<dbReference type="PRINTS" id="PR01693">
    <property type="entry name" value="CYANASE"/>
</dbReference>
<reference evidence="5 6" key="1">
    <citation type="submission" date="2020-08" db="EMBL/GenBank/DDBJ databases">
        <title>Genome sequence of Tessaracoccus defluvii JCM 17540T.</title>
        <authorList>
            <person name="Hyun D.-W."/>
            <person name="Bae J.-W."/>
        </authorList>
    </citation>
    <scope>NUCLEOTIDE SEQUENCE [LARGE SCALE GENOMIC DNA]</scope>
    <source>
        <strain evidence="5 6">JCM 17540</strain>
    </source>
</reference>
<dbReference type="InterPro" id="IPR008076">
    <property type="entry name" value="Cyanase"/>
</dbReference>
<dbReference type="PANTHER" id="PTHR34186">
    <property type="entry name" value="CYANATE HYDRATASE"/>
    <property type="match status" value="1"/>
</dbReference>
<evidence type="ECO:0000259" key="4">
    <source>
        <dbReference type="SMART" id="SM01116"/>
    </source>
</evidence>
<evidence type="ECO:0000313" key="6">
    <source>
        <dbReference type="Proteomes" id="UP000516117"/>
    </source>
</evidence>
<evidence type="ECO:0000256" key="1">
    <source>
        <dbReference type="ARBA" id="ARBA00003561"/>
    </source>
</evidence>
<dbReference type="SUPFAM" id="SSF47413">
    <property type="entry name" value="lambda repressor-like DNA-binding domains"/>
    <property type="match status" value="1"/>
</dbReference>
<dbReference type="SMART" id="SM01116">
    <property type="entry name" value="Cyanate_lyase"/>
    <property type="match status" value="1"/>
</dbReference>
<protein>
    <recommendedName>
        <fullName evidence="3">Cyanate hydratase</fullName>
        <shortName evidence="3">Cyanase</shortName>
        <ecNumber evidence="3">4.2.1.104</ecNumber>
    </recommendedName>
    <alternativeName>
        <fullName evidence="3">Cyanate hydrolase</fullName>
    </alternativeName>
    <alternativeName>
        <fullName evidence="3">Cyanate lyase</fullName>
    </alternativeName>
</protein>
<feature type="active site" evidence="3">
    <location>
        <position position="94"/>
    </location>
</feature>
<comment type="catalytic activity">
    <reaction evidence="3">
        <text>cyanate + hydrogencarbonate + 3 H(+) = NH4(+) + 2 CO2</text>
        <dbReference type="Rhea" id="RHEA:11120"/>
        <dbReference type="ChEBI" id="CHEBI:15378"/>
        <dbReference type="ChEBI" id="CHEBI:16526"/>
        <dbReference type="ChEBI" id="CHEBI:17544"/>
        <dbReference type="ChEBI" id="CHEBI:28938"/>
        <dbReference type="ChEBI" id="CHEBI:29195"/>
        <dbReference type="EC" id="4.2.1.104"/>
    </reaction>
</comment>
<dbReference type="Gene3D" id="1.10.260.40">
    <property type="entry name" value="lambda repressor-like DNA-binding domains"/>
    <property type="match status" value="1"/>
</dbReference>
<dbReference type="InterPro" id="IPR010982">
    <property type="entry name" value="Lambda_DNA-bd_dom_sf"/>
</dbReference>
<keyword evidence="2 3" id="KW-0456">Lyase</keyword>
<dbReference type="GO" id="GO:0003677">
    <property type="term" value="F:DNA binding"/>
    <property type="evidence" value="ECO:0007669"/>
    <property type="project" value="InterPro"/>
</dbReference>
<dbReference type="PIRSF" id="PIRSF001263">
    <property type="entry name" value="Cyanate_hydratas"/>
    <property type="match status" value="1"/>
</dbReference>
<dbReference type="EC" id="4.2.1.104" evidence="3"/>
<feature type="domain" description="Cyanate lyase C-terminal" evidence="4">
    <location>
        <begin position="78"/>
        <end position="150"/>
    </location>
</feature>
<sequence length="151" mass="16861">MSYNAAKDEAGQRIRDAKERAGLTWSQIAEAIDQPREWTISALLGMHPVPEAAATTVGEMLGLDDDTIRALQRQPYRPGLGELANDPTIYRFTEAIAVYGAAIKEIIHEDFGDGIMSAIDFDVRVTRREHPKGDRIVITFDGKYLTYPPRD</sequence>
<feature type="active site" evidence="3">
    <location>
        <position position="117"/>
    </location>
</feature>
<dbReference type="CDD" id="cd00559">
    <property type="entry name" value="Cyanase_C"/>
    <property type="match status" value="1"/>
</dbReference>
<dbReference type="Proteomes" id="UP000516117">
    <property type="component" value="Chromosome"/>
</dbReference>
<dbReference type="Pfam" id="PF21291">
    <property type="entry name" value="CYNS_N"/>
    <property type="match status" value="1"/>
</dbReference>
<evidence type="ECO:0000256" key="2">
    <source>
        <dbReference type="ARBA" id="ARBA00023239"/>
    </source>
</evidence>
<dbReference type="KEGG" id="tdf:H9L22_04365"/>
<comment type="similarity">
    <text evidence="3">Belongs to the cyanase family.</text>
</comment>
<comment type="function">
    <text evidence="1 3">Catalyzes the reaction of cyanate with bicarbonate to produce ammonia and carbon dioxide.</text>
</comment>
<feature type="active site" evidence="3">
    <location>
        <position position="91"/>
    </location>
</feature>
<dbReference type="InterPro" id="IPR036581">
    <property type="entry name" value="Cyanate_lyase_C_sf"/>
</dbReference>
<dbReference type="HAMAP" id="MF_00535">
    <property type="entry name" value="Cyanate_hydrat"/>
    <property type="match status" value="1"/>
</dbReference>
<dbReference type="PANTHER" id="PTHR34186:SF2">
    <property type="entry name" value="CYANATE HYDRATASE"/>
    <property type="match status" value="1"/>
</dbReference>
<evidence type="ECO:0000256" key="3">
    <source>
        <dbReference type="HAMAP-Rule" id="MF_00535"/>
    </source>
</evidence>
<dbReference type="AlphaFoldDB" id="A0A7H0H7X6"/>
<keyword evidence="6" id="KW-1185">Reference proteome</keyword>
<gene>
    <name evidence="3 5" type="primary">cynS</name>
    <name evidence="5" type="ORF">H9L22_04365</name>
</gene>
<dbReference type="Gene3D" id="3.30.1160.10">
    <property type="entry name" value="Cyanate lyase, C-terminal domain"/>
    <property type="match status" value="1"/>
</dbReference>
<accession>A0A7H0H7X6</accession>
<dbReference type="InterPro" id="IPR048564">
    <property type="entry name" value="CYNS_N"/>
</dbReference>
<evidence type="ECO:0000313" key="5">
    <source>
        <dbReference type="EMBL" id="QNP56642.1"/>
    </source>
</evidence>
<proteinExistence type="inferred from homology"/>